<dbReference type="Gene3D" id="3.40.30.10">
    <property type="entry name" value="Glutaredoxin"/>
    <property type="match status" value="1"/>
</dbReference>
<comment type="caution">
    <text evidence="3">The sequence shown here is derived from an EMBL/GenBank/DDBJ whole genome shotgun (WGS) entry which is preliminary data.</text>
</comment>
<dbReference type="InterPro" id="IPR050983">
    <property type="entry name" value="GST_Omega/HSP26"/>
</dbReference>
<name>A0ABS3Q676_9GAMM</name>
<dbReference type="RefSeq" id="WP_208149612.1">
    <property type="nucleotide sequence ID" value="NZ_JAGETV010000012.1"/>
</dbReference>
<keyword evidence="4" id="KW-1185">Reference proteome</keyword>
<dbReference type="Pfam" id="PF13410">
    <property type="entry name" value="GST_C_2"/>
    <property type="match status" value="1"/>
</dbReference>
<feature type="domain" description="GST C-terminal" evidence="2">
    <location>
        <begin position="89"/>
        <end position="209"/>
    </location>
</feature>
<evidence type="ECO:0000313" key="4">
    <source>
        <dbReference type="Proteomes" id="UP000664835"/>
    </source>
</evidence>
<dbReference type="Gene3D" id="1.20.1050.10">
    <property type="match status" value="1"/>
</dbReference>
<evidence type="ECO:0000259" key="1">
    <source>
        <dbReference type="PROSITE" id="PS50404"/>
    </source>
</evidence>
<dbReference type="SUPFAM" id="SSF52833">
    <property type="entry name" value="Thioredoxin-like"/>
    <property type="match status" value="1"/>
</dbReference>
<proteinExistence type="predicted"/>
<dbReference type="InterPro" id="IPR036282">
    <property type="entry name" value="Glutathione-S-Trfase_C_sf"/>
</dbReference>
<gene>
    <name evidence="3" type="ORF">J3998_07770</name>
</gene>
<dbReference type="PANTHER" id="PTHR43968:SF6">
    <property type="entry name" value="GLUTATHIONE S-TRANSFERASE OMEGA"/>
    <property type="match status" value="1"/>
</dbReference>
<dbReference type="Pfam" id="PF13417">
    <property type="entry name" value="GST_N_3"/>
    <property type="match status" value="1"/>
</dbReference>
<dbReference type="EMBL" id="JAGETV010000012">
    <property type="protein sequence ID" value="MBO1927474.1"/>
    <property type="molecule type" value="Genomic_DNA"/>
</dbReference>
<feature type="domain" description="GST N-terminal" evidence="1">
    <location>
        <begin position="4"/>
        <end position="83"/>
    </location>
</feature>
<dbReference type="InterPro" id="IPR010987">
    <property type="entry name" value="Glutathione-S-Trfase_C-like"/>
</dbReference>
<dbReference type="SUPFAM" id="SSF47616">
    <property type="entry name" value="GST C-terminal domain-like"/>
    <property type="match status" value="1"/>
</dbReference>
<organism evidence="3 4">
    <name type="scientific">Thiomicrorhabdus marina</name>
    <dbReference type="NCBI Taxonomy" id="2818442"/>
    <lineage>
        <taxon>Bacteria</taxon>
        <taxon>Pseudomonadati</taxon>
        <taxon>Pseudomonadota</taxon>
        <taxon>Gammaproteobacteria</taxon>
        <taxon>Thiotrichales</taxon>
        <taxon>Piscirickettsiaceae</taxon>
        <taxon>Thiomicrorhabdus</taxon>
    </lineage>
</organism>
<dbReference type="InterPro" id="IPR036249">
    <property type="entry name" value="Thioredoxin-like_sf"/>
</dbReference>
<dbReference type="PANTHER" id="PTHR43968">
    <property type="match status" value="1"/>
</dbReference>
<dbReference type="SFLD" id="SFLDS00019">
    <property type="entry name" value="Glutathione_Transferase_(cytos"/>
    <property type="match status" value="1"/>
</dbReference>
<sequence>MSSDFPVLYSYRRCPYAMRARLSIYFSGREVEQREIVFWDKPESMLTASPKGTVPVLVLQDGSVIEESWEIMQWALAEHRLYSQDECVDNWVDACDNRFKKHLDDYKYPELCQESYPDLAPEAGHEKARQGGEVFIRKLESQLSKTAFLLGPELSIADLATFPFVRQFAHVDQAWWQSTDYPAVQAWLEKHMDSDYFAAVMKNRPVWESSHQPLLVNEPQLQRKDQFRAKAEGKPIPR</sequence>
<dbReference type="InterPro" id="IPR004045">
    <property type="entry name" value="Glutathione_S-Trfase_N"/>
</dbReference>
<protein>
    <submittedName>
        <fullName evidence="3">Glutathione S-transferase</fullName>
    </submittedName>
</protein>
<accession>A0ABS3Q676</accession>
<dbReference type="InterPro" id="IPR040079">
    <property type="entry name" value="Glutathione_S-Trfase"/>
</dbReference>
<evidence type="ECO:0000313" key="3">
    <source>
        <dbReference type="EMBL" id="MBO1927474.1"/>
    </source>
</evidence>
<dbReference type="Proteomes" id="UP000664835">
    <property type="component" value="Unassembled WGS sequence"/>
</dbReference>
<dbReference type="PROSITE" id="PS50404">
    <property type="entry name" value="GST_NTER"/>
    <property type="match status" value="1"/>
</dbReference>
<dbReference type="CDD" id="cd03196">
    <property type="entry name" value="GST_C_5"/>
    <property type="match status" value="1"/>
</dbReference>
<evidence type="ECO:0000259" key="2">
    <source>
        <dbReference type="PROSITE" id="PS50405"/>
    </source>
</evidence>
<reference evidence="3 4" key="1">
    <citation type="submission" date="2021-03" db="EMBL/GenBank/DDBJ databases">
        <title>Thiomicrorhabdus sp.nov.,novel sulfur-oxidizing bacteria isolated from coastal sediment.</title>
        <authorList>
            <person name="Liu X."/>
        </authorList>
    </citation>
    <scope>NUCLEOTIDE SEQUENCE [LARGE SCALE GENOMIC DNA]</scope>
    <source>
        <strain evidence="3 4">6S2-11</strain>
    </source>
</reference>
<dbReference type="PROSITE" id="PS50405">
    <property type="entry name" value="GST_CTER"/>
    <property type="match status" value="1"/>
</dbReference>